<evidence type="ECO:0000313" key="2">
    <source>
        <dbReference type="EMBL" id="SJZ99216.1"/>
    </source>
</evidence>
<protein>
    <submittedName>
        <fullName evidence="2">Branched-chain amino acid transport protein</fullName>
    </submittedName>
</protein>
<feature type="transmembrane region" description="Helical" evidence="1">
    <location>
        <begin position="37"/>
        <end position="54"/>
    </location>
</feature>
<dbReference type="AlphaFoldDB" id="A0A1T4Q695"/>
<sequence length="105" mass="11748">MILISIFAMAALVFLSRYLFLEPRLPLKLSPALHRLLSYSGPAVLTSIWAPIVFTDQGTLWVSHHNPYLWAALLAVILAWKTSNVLLTTLISMAMFLLLNLVLLS</sequence>
<dbReference type="Proteomes" id="UP000190834">
    <property type="component" value="Unassembled WGS sequence"/>
</dbReference>
<gene>
    <name evidence="2" type="ORF">SAMN02745782_02013</name>
</gene>
<dbReference type="OrthoDB" id="4257348at2"/>
<keyword evidence="3" id="KW-1185">Reference proteome</keyword>
<dbReference type="STRING" id="1123491.SAMN02745782_02013"/>
<reference evidence="3" key="1">
    <citation type="submission" date="2017-02" db="EMBL/GenBank/DDBJ databases">
        <authorList>
            <person name="Varghese N."/>
            <person name="Submissions S."/>
        </authorList>
    </citation>
    <scope>NUCLEOTIDE SEQUENCE [LARGE SCALE GENOMIC DNA]</scope>
    <source>
        <strain evidence="3">DSM 19608</strain>
    </source>
</reference>
<evidence type="ECO:0000313" key="3">
    <source>
        <dbReference type="Proteomes" id="UP000190834"/>
    </source>
</evidence>
<keyword evidence="1" id="KW-0472">Membrane</keyword>
<proteinExistence type="predicted"/>
<feature type="transmembrane region" description="Helical" evidence="1">
    <location>
        <begin position="61"/>
        <end position="80"/>
    </location>
</feature>
<organism evidence="2 3">
    <name type="scientific">Vibrio cincinnatiensis DSM 19608</name>
    <dbReference type="NCBI Taxonomy" id="1123491"/>
    <lineage>
        <taxon>Bacteria</taxon>
        <taxon>Pseudomonadati</taxon>
        <taxon>Pseudomonadota</taxon>
        <taxon>Gammaproteobacteria</taxon>
        <taxon>Vibrionales</taxon>
        <taxon>Vibrionaceae</taxon>
        <taxon>Vibrio</taxon>
    </lineage>
</organism>
<keyword evidence="1" id="KW-0812">Transmembrane</keyword>
<evidence type="ECO:0000256" key="1">
    <source>
        <dbReference type="SAM" id="Phobius"/>
    </source>
</evidence>
<dbReference type="InterPro" id="IPR008407">
    <property type="entry name" value="Brnchd-chn_aa_trnsp_AzlD"/>
</dbReference>
<name>A0A1T4Q695_VIBCI</name>
<accession>A0A1T4Q695</accession>
<dbReference type="EMBL" id="FUXB01000009">
    <property type="protein sequence ID" value="SJZ99216.1"/>
    <property type="molecule type" value="Genomic_DNA"/>
</dbReference>
<feature type="transmembrane region" description="Helical" evidence="1">
    <location>
        <begin position="86"/>
        <end position="104"/>
    </location>
</feature>
<dbReference type="GeneID" id="70581517"/>
<dbReference type="Pfam" id="PF05437">
    <property type="entry name" value="AzlD"/>
    <property type="match status" value="1"/>
</dbReference>
<dbReference type="RefSeq" id="WP_078926389.1">
    <property type="nucleotide sequence ID" value="NZ_FUXB01000009.1"/>
</dbReference>
<keyword evidence="1" id="KW-1133">Transmembrane helix</keyword>